<dbReference type="OrthoDB" id="1452819at2"/>
<keyword evidence="2" id="KW-1185">Reference proteome</keyword>
<dbReference type="PANTHER" id="PTHR35609:SF1">
    <property type="entry name" value="MACRO DOMAIN-CONTAINING PROTEIN"/>
    <property type="match status" value="1"/>
</dbReference>
<reference evidence="1 2" key="1">
    <citation type="submission" date="2019-06" db="EMBL/GenBank/DDBJ databases">
        <title>Quisquiliibacterium sp. nov., isolated from a maize field.</title>
        <authorList>
            <person name="Lin S.-Y."/>
            <person name="Tsai C.-F."/>
            <person name="Young C.-C."/>
        </authorList>
    </citation>
    <scope>NUCLEOTIDE SEQUENCE [LARGE SCALE GENOMIC DNA]</scope>
    <source>
        <strain evidence="1 2">CC-CFT501</strain>
    </source>
</reference>
<gene>
    <name evidence="1" type="ORF">FHP08_14420</name>
</gene>
<evidence type="ECO:0000313" key="1">
    <source>
        <dbReference type="EMBL" id="TXL64134.1"/>
    </source>
</evidence>
<dbReference type="PANTHER" id="PTHR35609">
    <property type="entry name" value="MACRO DOMAIN-CONTAINING PROTEIN"/>
    <property type="match status" value="1"/>
</dbReference>
<proteinExistence type="predicted"/>
<dbReference type="EMBL" id="VDUY01000006">
    <property type="protein sequence ID" value="TXL64134.1"/>
    <property type="molecule type" value="Genomic_DNA"/>
</dbReference>
<organism evidence="1 2">
    <name type="scientific">Zeimonas arvi</name>
    <dbReference type="NCBI Taxonomy" id="2498847"/>
    <lineage>
        <taxon>Bacteria</taxon>
        <taxon>Pseudomonadati</taxon>
        <taxon>Pseudomonadota</taxon>
        <taxon>Betaproteobacteria</taxon>
        <taxon>Burkholderiales</taxon>
        <taxon>Burkholderiaceae</taxon>
        <taxon>Zeimonas</taxon>
    </lineage>
</organism>
<dbReference type="RefSeq" id="WP_147705195.1">
    <property type="nucleotide sequence ID" value="NZ_VDUY01000006.1"/>
</dbReference>
<comment type="caution">
    <text evidence="1">The sequence shown here is derived from an EMBL/GenBank/DDBJ whole genome shotgun (WGS) entry which is preliminary data.</text>
</comment>
<name>A0A5C8NTR0_9BURK</name>
<protein>
    <submittedName>
        <fullName evidence="1">Uncharacterized protein</fullName>
    </submittedName>
</protein>
<sequence>MDWFGRLTGFRESRWEETRARLEVRGDRLNSRVNGGSYGVGRLELASVAELRVRALGAPKGSLRLSKVTGDVRAMHADPANQGALFQVASQFNLLEMVGPEVTPEDGVSRYAGDPTQGPACAVAAGAATIFRNYFAPVNGQSGQTATRQIDALADLGAALGNHAERLWRMRNGYALCTREGLAEIEARLAAASPSQVDALRDLLRIGLHWDVEVTDAPHEPRPVVSQAFCSALPVAYTGIPAGHWRAFATLVLEGAYEATLWAAALNAARGASNLVYLTRLGGGAFGNEPEWIAAAMQRALVLARDVGLDVRVVSFGKGL</sequence>
<accession>A0A5C8NTR0</accession>
<evidence type="ECO:0000313" key="2">
    <source>
        <dbReference type="Proteomes" id="UP000321548"/>
    </source>
</evidence>
<dbReference type="Proteomes" id="UP000321548">
    <property type="component" value="Unassembled WGS sequence"/>
</dbReference>
<dbReference type="AlphaFoldDB" id="A0A5C8NTR0"/>